<sequence>MKFKKFYDFGAIFEWSERLEKFGSKGDHRLFSPLFHVHVKVTCNIAKKRWKFFVST</sequence>
<accession>A6KUJ8</accession>
<name>A6KUJ8_RAT</name>
<dbReference type="AlphaFoldDB" id="A6KUJ8"/>
<evidence type="ECO:0000313" key="1">
    <source>
        <dbReference type="EMBL" id="EDL84489.1"/>
    </source>
</evidence>
<protein>
    <submittedName>
        <fullName evidence="1">RCG47038, isoform CRA_c</fullName>
    </submittedName>
</protein>
<organism evidence="1 2">
    <name type="scientific">Rattus norvegicus</name>
    <name type="common">Rat</name>
    <dbReference type="NCBI Taxonomy" id="10116"/>
    <lineage>
        <taxon>Eukaryota</taxon>
        <taxon>Metazoa</taxon>
        <taxon>Chordata</taxon>
        <taxon>Craniata</taxon>
        <taxon>Vertebrata</taxon>
        <taxon>Euteleostomi</taxon>
        <taxon>Mammalia</taxon>
        <taxon>Eutheria</taxon>
        <taxon>Euarchontoglires</taxon>
        <taxon>Glires</taxon>
        <taxon>Rodentia</taxon>
        <taxon>Myomorpha</taxon>
        <taxon>Muroidea</taxon>
        <taxon>Muridae</taxon>
        <taxon>Murinae</taxon>
        <taxon>Rattus</taxon>
    </lineage>
</organism>
<dbReference type="Proteomes" id="UP000234681">
    <property type="component" value="Unassembled WGS sequence"/>
</dbReference>
<proteinExistence type="predicted"/>
<gene>
    <name evidence="1" type="ORF">rCG_47038</name>
</gene>
<dbReference type="EMBL" id="CH474185">
    <property type="protein sequence ID" value="EDL84489.1"/>
    <property type="molecule type" value="Genomic_DNA"/>
</dbReference>
<evidence type="ECO:0000313" key="2">
    <source>
        <dbReference type="Proteomes" id="UP000234681"/>
    </source>
</evidence>
<reference evidence="2" key="1">
    <citation type="submission" date="2005-06" db="EMBL/GenBank/DDBJ databases">
        <authorList>
            <person name="Mural R.J."/>
            <person name="Li P.W."/>
            <person name="Adams M.D."/>
            <person name="Amanatides P.G."/>
            <person name="Baden-Tillson H."/>
            <person name="Barnstead M."/>
            <person name="Chin S.H."/>
            <person name="Dew I."/>
            <person name="Evans C.A."/>
            <person name="Ferriera S."/>
            <person name="Flanigan M."/>
            <person name="Fosler C."/>
            <person name="Glodek A."/>
            <person name="Gu Z."/>
            <person name="Holt R.A."/>
            <person name="Jennings D."/>
            <person name="Kraft C.L."/>
            <person name="Lu F."/>
            <person name="Nguyen T."/>
            <person name="Nusskern D.R."/>
            <person name="Pfannkoch C.M."/>
            <person name="Sitter C."/>
            <person name="Sutton G.G."/>
            <person name="Venter J.C."/>
            <person name="Wang Z."/>
            <person name="Woodage T."/>
            <person name="Zheng X.H."/>
            <person name="Zhong F."/>
        </authorList>
    </citation>
    <scope>NUCLEOTIDE SEQUENCE [LARGE SCALE GENOMIC DNA]</scope>
    <source>
        <strain>BN</strain>
        <strain evidence="2">Sprague-Dawley</strain>
    </source>
</reference>